<evidence type="ECO:0000256" key="10">
    <source>
        <dbReference type="PIRNR" id="PIRNR037871"/>
    </source>
</evidence>
<comment type="similarity">
    <text evidence="2 10">Belongs to the Tim44 family.</text>
</comment>
<evidence type="ECO:0000256" key="4">
    <source>
        <dbReference type="ARBA" id="ARBA00022792"/>
    </source>
</evidence>
<dbReference type="InterPro" id="IPR039544">
    <property type="entry name" value="Tim44-like"/>
</dbReference>
<protein>
    <recommendedName>
        <fullName evidence="10">Mitochondrial import inner membrane translocase subunit TIM44</fullName>
    </recommendedName>
</protein>
<evidence type="ECO:0000256" key="2">
    <source>
        <dbReference type="ARBA" id="ARBA00009597"/>
    </source>
</evidence>
<evidence type="ECO:0000256" key="3">
    <source>
        <dbReference type="ARBA" id="ARBA00022448"/>
    </source>
</evidence>
<dbReference type="SMART" id="SM00978">
    <property type="entry name" value="Tim44"/>
    <property type="match status" value="1"/>
</dbReference>
<evidence type="ECO:0000313" key="13">
    <source>
        <dbReference type="Proteomes" id="UP000078046"/>
    </source>
</evidence>
<evidence type="ECO:0000256" key="1">
    <source>
        <dbReference type="ARBA" id="ARBA00004273"/>
    </source>
</evidence>
<dbReference type="GO" id="GO:0030150">
    <property type="term" value="P:protein import into mitochondrial matrix"/>
    <property type="evidence" value="ECO:0007669"/>
    <property type="project" value="InterPro"/>
</dbReference>
<comment type="subcellular location">
    <subcellularLocation>
        <location evidence="1 10">Mitochondrion inner membrane</location>
    </subcellularLocation>
</comment>
<dbReference type="AlphaFoldDB" id="A0A177AYK9"/>
<reference evidence="12 13" key="1">
    <citation type="submission" date="2016-04" db="EMBL/GenBank/DDBJ databases">
        <title>The genome of Intoshia linei affirms orthonectids as highly simplified spiralians.</title>
        <authorList>
            <person name="Mikhailov K.V."/>
            <person name="Slusarev G.S."/>
            <person name="Nikitin M.A."/>
            <person name="Logacheva M.D."/>
            <person name="Penin A."/>
            <person name="Aleoshin V."/>
            <person name="Panchin Y.V."/>
        </authorList>
    </citation>
    <scope>NUCLEOTIDE SEQUENCE [LARGE SCALE GENOMIC DNA]</scope>
    <source>
        <strain evidence="12">Intl2013</strain>
        <tissue evidence="12">Whole animal</tissue>
    </source>
</reference>
<keyword evidence="9 10" id="KW-0472">Membrane</keyword>
<dbReference type="Proteomes" id="UP000078046">
    <property type="component" value="Unassembled WGS sequence"/>
</dbReference>
<keyword evidence="13" id="KW-1185">Reference proteome</keyword>
<keyword evidence="5 10" id="KW-0653">Protein transport</keyword>
<dbReference type="Pfam" id="PF04280">
    <property type="entry name" value="Tim44"/>
    <property type="match status" value="1"/>
</dbReference>
<evidence type="ECO:0000259" key="11">
    <source>
        <dbReference type="SMART" id="SM00978"/>
    </source>
</evidence>
<dbReference type="PANTHER" id="PTHR10721">
    <property type="entry name" value="MITOCHONDRIAL IMPORT INNER MEMBRANE TRANSLOCASE SUBUNIT TIM44"/>
    <property type="match status" value="1"/>
</dbReference>
<keyword evidence="6" id="KW-0809">Transit peptide</keyword>
<dbReference type="InterPro" id="IPR017303">
    <property type="entry name" value="Tim44"/>
</dbReference>
<dbReference type="EMBL" id="LWCA01000886">
    <property type="protein sequence ID" value="OAF66592.1"/>
    <property type="molecule type" value="Genomic_DNA"/>
</dbReference>
<dbReference type="PIRSF" id="PIRSF037871">
    <property type="entry name" value="TIM44"/>
    <property type="match status" value="1"/>
</dbReference>
<keyword evidence="3 10" id="KW-0813">Transport</keyword>
<sequence>MLNHFRVLGQKASLNHGYLKIKRDNSGNFFTNLWTNLKSELGKDKELGENITKFRKEATKLEQSDTIKAARKKYDKIQQETAKTGNVLNENIERLTKTFHKNIDQSEVLKQTKKIFGNVSDTAAKSVGRMGDMSLDLKDSNIYKNVSAGIKVVDDQLDSVTDPRLKVYASPETLKKRNDYSILVEKKYEEDEVTLGVVQHKDSKWANIWTKFKDDNLYINRLFDLKTKYDESDNAVIKSTRAVTEKFSEIVGGLFARTETSTVVNEIFQRDSNFTKEKFISQCRNIIIPNVLEALLHGNLEVLNDWCHEGIYTRLAYPIKEAYKNKYRFESKLLDISNIELVTAKKLNQGPVLVISFDAQVLQKVVDHNGKTVDGSDDTVNRMVNVWALCRENTISTSVDAWRIIDVSFNTNQQWL</sequence>
<keyword evidence="8 10" id="KW-0496">Mitochondrion</keyword>
<feature type="domain" description="Tim44-like" evidence="11">
    <location>
        <begin position="260"/>
        <end position="409"/>
    </location>
</feature>
<gene>
    <name evidence="12" type="ORF">A3Q56_05698</name>
</gene>
<evidence type="ECO:0000256" key="7">
    <source>
        <dbReference type="ARBA" id="ARBA00023010"/>
    </source>
</evidence>
<comment type="function">
    <text evidence="10">Essential component of the PAM complex, a complex required for the translocation of transit peptide-containing proteins from the inner membrane into the mitochondrial matrix in an ATP-dependent manner.</text>
</comment>
<keyword evidence="4 10" id="KW-0999">Mitochondrion inner membrane</keyword>
<evidence type="ECO:0000256" key="6">
    <source>
        <dbReference type="ARBA" id="ARBA00022946"/>
    </source>
</evidence>
<dbReference type="PANTHER" id="PTHR10721:SF1">
    <property type="entry name" value="MITOCHONDRIAL IMPORT INNER MEMBRANE TRANSLOCASE SUBUNIT TIM44"/>
    <property type="match status" value="1"/>
</dbReference>
<proteinExistence type="inferred from homology"/>
<dbReference type="Gene3D" id="3.10.450.240">
    <property type="match status" value="1"/>
</dbReference>
<keyword evidence="7 10" id="KW-0811">Translocation</keyword>
<dbReference type="InterPro" id="IPR007379">
    <property type="entry name" value="Tim44-like_dom"/>
</dbReference>
<dbReference type="InterPro" id="IPR032710">
    <property type="entry name" value="NTF2-like_dom_sf"/>
</dbReference>
<evidence type="ECO:0000256" key="5">
    <source>
        <dbReference type="ARBA" id="ARBA00022927"/>
    </source>
</evidence>
<comment type="caution">
    <text evidence="12">The sequence shown here is derived from an EMBL/GenBank/DDBJ whole genome shotgun (WGS) entry which is preliminary data.</text>
</comment>
<dbReference type="OrthoDB" id="10265990at2759"/>
<name>A0A177AYK9_9BILA</name>
<organism evidence="12 13">
    <name type="scientific">Intoshia linei</name>
    <dbReference type="NCBI Taxonomy" id="1819745"/>
    <lineage>
        <taxon>Eukaryota</taxon>
        <taxon>Metazoa</taxon>
        <taxon>Spiralia</taxon>
        <taxon>Lophotrochozoa</taxon>
        <taxon>Mesozoa</taxon>
        <taxon>Orthonectida</taxon>
        <taxon>Rhopaluridae</taxon>
        <taxon>Intoshia</taxon>
    </lineage>
</organism>
<evidence type="ECO:0000256" key="8">
    <source>
        <dbReference type="ARBA" id="ARBA00023128"/>
    </source>
</evidence>
<evidence type="ECO:0000313" key="12">
    <source>
        <dbReference type="EMBL" id="OAF66592.1"/>
    </source>
</evidence>
<dbReference type="SUPFAM" id="SSF54427">
    <property type="entry name" value="NTF2-like"/>
    <property type="match status" value="1"/>
</dbReference>
<accession>A0A177AYK9</accession>
<dbReference type="GO" id="GO:0051087">
    <property type="term" value="F:protein-folding chaperone binding"/>
    <property type="evidence" value="ECO:0007669"/>
    <property type="project" value="InterPro"/>
</dbReference>
<dbReference type="GO" id="GO:0005743">
    <property type="term" value="C:mitochondrial inner membrane"/>
    <property type="evidence" value="ECO:0007669"/>
    <property type="project" value="UniProtKB-SubCell"/>
</dbReference>
<evidence type="ECO:0000256" key="9">
    <source>
        <dbReference type="ARBA" id="ARBA00023136"/>
    </source>
</evidence>